<dbReference type="PANTHER" id="PTHR31138">
    <property type="entry name" value="CHROMOSOME 19, WHOLE GENOME SHOTGUN SEQUENCE"/>
    <property type="match status" value="1"/>
</dbReference>
<feature type="domain" description="HAM1-like N-terminal" evidence="2">
    <location>
        <begin position="28"/>
        <end position="165"/>
    </location>
</feature>
<dbReference type="Pfam" id="PF19343">
    <property type="entry name" value="HAM1_N"/>
    <property type="match status" value="2"/>
</dbReference>
<feature type="region of interest" description="Disordered" evidence="1">
    <location>
        <begin position="605"/>
        <end position="654"/>
    </location>
</feature>
<feature type="domain" description="HAM1-like N-terminal" evidence="2">
    <location>
        <begin position="203"/>
        <end position="523"/>
    </location>
</feature>
<dbReference type="OrthoDB" id="19394at2759"/>
<dbReference type="Gene3D" id="3.15.10.10">
    <property type="entry name" value="Bactericidal permeability-increasing protein, domain 1"/>
    <property type="match status" value="1"/>
</dbReference>
<organism evidence="3 4">
    <name type="scientific">Paramicrosporidium saccamoebae</name>
    <dbReference type="NCBI Taxonomy" id="1246581"/>
    <lineage>
        <taxon>Eukaryota</taxon>
        <taxon>Fungi</taxon>
        <taxon>Fungi incertae sedis</taxon>
        <taxon>Cryptomycota</taxon>
        <taxon>Cryptomycota incertae sedis</taxon>
        <taxon>Paramicrosporidium</taxon>
    </lineage>
</organism>
<sequence>DPRVWLGMDPQHPVDIAGLRELVAGSQEVPTNPIITEILEEIRTKSSDIIPTEKLSPTGQAVARNLDESLKDSGRMIETKNRDDLLQKMSLRVSELVRLQSSDVGKNAAQKLFSEPKERLSLTAQILREERLSERLYNLTKLLVTSVKFRELLSETVNILQQLFRGPSDRTKEEGGSYAEAVSKEPEETDAPSETLSREYEGLDADAKRRLFDRFVELITGIQDNKEYQETMNLLLSVVTNIPSYQMSSLEERIEAMNPTEKHVLGEMRENIGIFLRDFKQLLENLANTKIDDAIETFYDVVNQLGNDDEATDMLTRIGDFFSRCFQDKDFVQNSMKSEGEVLMQESRVKLMDKYRPSIEHFVCQLRYYLDRMKRDPLARKLTDDISALTSDLFFDKEGNPTFKPELLMDLQIVVPAILKNLRYIKIPDIEVREPGLEFFATGIVINVGELTPHHLKLALTTDIPEDPSRPTTNKIAFEMSRIHAEAQNIRFAIAKSGIPPLNDTGLADFRIFEDGMRVKLWMQPIVGVNETEKTVKAGLQVYKTRCVLDNFDLNVHGSGHDWMYYLLGPYVRRLVKEKIETAVNNYFLSTDLLTSIPVPEAIASQQSQAQSSQTQQFQTQQSQTQQSQTQPSQSQQSQAQPSQSQQSQPLGAV</sequence>
<dbReference type="Proteomes" id="UP000240830">
    <property type="component" value="Unassembled WGS sequence"/>
</dbReference>
<dbReference type="InterPro" id="IPR045967">
    <property type="entry name" value="HAM1-like_N"/>
</dbReference>
<proteinExistence type="predicted"/>
<evidence type="ECO:0000313" key="4">
    <source>
        <dbReference type="Proteomes" id="UP000240830"/>
    </source>
</evidence>
<gene>
    <name evidence="3" type="ORF">PSACC_00279</name>
</gene>
<reference evidence="3 4" key="1">
    <citation type="submission" date="2016-10" db="EMBL/GenBank/DDBJ databases">
        <title>The genome of Paramicrosporidium saccamoebae is the missing link in understanding Cryptomycota and Microsporidia evolution.</title>
        <authorList>
            <person name="Quandt C.A."/>
            <person name="Beaudet D."/>
            <person name="Corsaro D."/>
            <person name="Michel R."/>
            <person name="Corradi N."/>
            <person name="James T."/>
        </authorList>
    </citation>
    <scope>NUCLEOTIDE SEQUENCE [LARGE SCALE GENOMIC DNA]</scope>
    <source>
        <strain evidence="3 4">KSL3</strain>
    </source>
</reference>
<dbReference type="PANTHER" id="PTHR31138:SF1">
    <property type="entry name" value="PDZ DOMAIN-CONTAINING PROTEIN"/>
    <property type="match status" value="1"/>
</dbReference>
<name>A0A2H9TQ56_9FUNG</name>
<feature type="non-terminal residue" evidence="3">
    <location>
        <position position="1"/>
    </location>
</feature>
<feature type="region of interest" description="Disordered" evidence="1">
    <location>
        <begin position="168"/>
        <end position="200"/>
    </location>
</feature>
<dbReference type="AlphaFoldDB" id="A0A2H9TQ56"/>
<dbReference type="EMBL" id="MTSL01000030">
    <property type="protein sequence ID" value="PJF19891.1"/>
    <property type="molecule type" value="Genomic_DNA"/>
</dbReference>
<protein>
    <recommendedName>
        <fullName evidence="2">HAM1-like N-terminal domain-containing protein</fullName>
    </recommendedName>
</protein>
<evidence type="ECO:0000259" key="2">
    <source>
        <dbReference type="Pfam" id="PF19343"/>
    </source>
</evidence>
<evidence type="ECO:0000313" key="3">
    <source>
        <dbReference type="EMBL" id="PJF19891.1"/>
    </source>
</evidence>
<dbReference type="STRING" id="1246581.A0A2H9TQ56"/>
<keyword evidence="4" id="KW-1185">Reference proteome</keyword>
<evidence type="ECO:0000256" key="1">
    <source>
        <dbReference type="SAM" id="MobiDB-lite"/>
    </source>
</evidence>
<accession>A0A2H9TQ56</accession>
<comment type="caution">
    <text evidence="3">The sequence shown here is derived from an EMBL/GenBank/DDBJ whole genome shotgun (WGS) entry which is preliminary data.</text>
</comment>